<reference evidence="1" key="1">
    <citation type="submission" date="2018-09" db="EMBL/GenBank/DDBJ databases">
        <title>A genomic encyclopedia of anaerobic methanotrophic archaea.</title>
        <authorList>
            <person name="Skennerton C.T."/>
            <person name="Chadwick G.L."/>
            <person name="Laso-Perez R."/>
            <person name="Leu A.O."/>
            <person name="Speth D.R."/>
            <person name="Yu H."/>
            <person name="Morgan-Lang C."/>
            <person name="Hatzenpichler R."/>
            <person name="Goudeau D."/>
            <person name="Malmstrom R."/>
            <person name="Woyke T."/>
            <person name="Hallam S."/>
            <person name="Tyson G.W."/>
            <person name="Wegener G."/>
            <person name="Boetius A."/>
            <person name="Orphan V.J."/>
        </authorList>
    </citation>
    <scope>NUCLEOTIDE SEQUENCE</scope>
    <source>
        <strain evidence="1">CONS3730D10UFb2</strain>
    </source>
</reference>
<comment type="caution">
    <text evidence="1">The sequence shown here is derived from an EMBL/GenBank/DDBJ whole genome shotgun (WGS) entry which is preliminary data.</text>
</comment>
<sequence>MTADTQIEKLTDILGSNLVALVQYHTGDETRLLAVCNHIDFTTLRSIKPLKEVPLVMTKEELTDGVDVFPIEFLNIKQHYEVLHGEDCLADITISKKHLRHQLEFEFRSKLIHLREEYLQFKGKDLEHLILAAVPTLMPILEALIHLKDLRNDWIDAEELFRIVGDGYGIDTQVLKDIYDIRHKTAKMSKDKEQYIEHLIRILSDIGEIVDELGVNE</sequence>
<dbReference type="Proteomes" id="UP000315423">
    <property type="component" value="Unassembled WGS sequence"/>
</dbReference>
<organism evidence="1 2">
    <name type="scientific">Candidatus Methanomarinus sp</name>
    <dbReference type="NCBI Taxonomy" id="3386244"/>
    <lineage>
        <taxon>Archaea</taxon>
        <taxon>Methanobacteriati</taxon>
        <taxon>Methanobacteriota</taxon>
        <taxon>Stenosarchaea group</taxon>
        <taxon>Methanomicrobia</taxon>
        <taxon>Methanosarcinales</taxon>
        <taxon>ANME-2 cluster</taxon>
        <taxon>Candidatus Methanocomedenaceae</taxon>
        <taxon>Candidatus Methanomarinus</taxon>
    </lineage>
</organism>
<proteinExistence type="predicted"/>
<protein>
    <submittedName>
        <fullName evidence="1">Uncharacterized protein</fullName>
    </submittedName>
</protein>
<accession>A0AC61S9I9</accession>
<dbReference type="EMBL" id="QYBA01000239">
    <property type="protein sequence ID" value="TKY91207.1"/>
    <property type="molecule type" value="Genomic_DNA"/>
</dbReference>
<gene>
    <name evidence="1" type="ORF">C5S46_07050</name>
</gene>
<evidence type="ECO:0000313" key="1">
    <source>
        <dbReference type="EMBL" id="TKY91207.1"/>
    </source>
</evidence>
<name>A0AC61S9I9_9EURY</name>
<evidence type="ECO:0000313" key="2">
    <source>
        <dbReference type="Proteomes" id="UP000315423"/>
    </source>
</evidence>